<accession>A0A6P7XSL0</accession>
<dbReference type="Proteomes" id="UP000515156">
    <property type="component" value="Chromosome 1"/>
</dbReference>
<dbReference type="RefSeq" id="XP_030053409.1">
    <property type="nucleotide sequence ID" value="XM_030197549.1"/>
</dbReference>
<dbReference type="InterPro" id="IPR008042">
    <property type="entry name" value="Retrotrans_Pao"/>
</dbReference>
<dbReference type="Pfam" id="PF05380">
    <property type="entry name" value="Peptidase_A17"/>
    <property type="match status" value="1"/>
</dbReference>
<gene>
    <name evidence="2" type="primary">LOC115466351</name>
</gene>
<sequence>MRVHVFGNSSSPAVATCRLSRTAQEGEREYGDARHFIERDFYVDDDLKSLPTEGEAIDLLKRTQAMLAEANLTLHKITSISPEVMRTFPAEDHAKDLKDLDLKLDNPPHDPLGFVAPVIIQGRSLLRELSQSTDEWDVPLPPEMQQEWEKWKDSLKNLEQLHIPCNYIPAALSTASHKEICIFSEASEKAIAAVAYLNATNTDGLSHVGFIFGNVKLAP</sequence>
<protein>
    <submittedName>
        <fullName evidence="2">Uncharacterized protein LOC115466351 isoform X2</fullName>
    </submittedName>
</protein>
<proteinExistence type="predicted"/>
<evidence type="ECO:0000313" key="2">
    <source>
        <dbReference type="RefSeq" id="XP_030053409.1"/>
    </source>
</evidence>
<dbReference type="GeneID" id="115466351"/>
<reference evidence="2" key="1">
    <citation type="submission" date="2025-08" db="UniProtKB">
        <authorList>
            <consortium name="RefSeq"/>
        </authorList>
    </citation>
    <scope>IDENTIFICATION</scope>
</reference>
<organism evidence="1 2">
    <name type="scientific">Microcaecilia unicolor</name>
    <dbReference type="NCBI Taxonomy" id="1415580"/>
    <lineage>
        <taxon>Eukaryota</taxon>
        <taxon>Metazoa</taxon>
        <taxon>Chordata</taxon>
        <taxon>Craniata</taxon>
        <taxon>Vertebrata</taxon>
        <taxon>Euteleostomi</taxon>
        <taxon>Amphibia</taxon>
        <taxon>Gymnophiona</taxon>
        <taxon>Siphonopidae</taxon>
        <taxon>Microcaecilia</taxon>
    </lineage>
</organism>
<keyword evidence="1" id="KW-1185">Reference proteome</keyword>
<dbReference type="AlphaFoldDB" id="A0A6P7XSL0"/>
<evidence type="ECO:0000313" key="1">
    <source>
        <dbReference type="Proteomes" id="UP000515156"/>
    </source>
</evidence>
<name>A0A6P7XSL0_9AMPH</name>
<dbReference type="PANTHER" id="PTHR47331">
    <property type="entry name" value="PHD-TYPE DOMAIN-CONTAINING PROTEIN"/>
    <property type="match status" value="1"/>
</dbReference>
<dbReference type="PANTHER" id="PTHR47331:SF6">
    <property type="entry name" value="DOUBLECORTIN DOMAIN-CONTAINING PROTEIN"/>
    <property type="match status" value="1"/>
</dbReference>